<dbReference type="PANTHER" id="PTHR23420:SF0">
    <property type="entry name" value="ADENOSYLHOMOCYSTEINASE"/>
    <property type="match status" value="1"/>
</dbReference>
<dbReference type="PANTHER" id="PTHR23420">
    <property type="entry name" value="ADENOSYLHOMOCYSTEINASE"/>
    <property type="match status" value="1"/>
</dbReference>
<dbReference type="Proteomes" id="UP000198851">
    <property type="component" value="Unassembled WGS sequence"/>
</dbReference>
<feature type="binding site" evidence="7">
    <location>
        <begin position="253"/>
        <end position="258"/>
    </location>
    <ligand>
        <name>NAD(+)</name>
        <dbReference type="ChEBI" id="CHEBI:57540"/>
    </ligand>
</feature>
<evidence type="ECO:0000256" key="4">
    <source>
        <dbReference type="ARBA" id="ARBA00023027"/>
    </source>
</evidence>
<feature type="binding site" evidence="5 7">
    <location>
        <position position="374"/>
    </location>
    <ligand>
        <name>NAD(+)</name>
        <dbReference type="ChEBI" id="CHEBI:57540"/>
    </ligand>
</feature>
<keyword evidence="5" id="KW-0963">Cytoplasm</keyword>
<dbReference type="InterPro" id="IPR036291">
    <property type="entry name" value="NAD(P)-bd_dom_sf"/>
</dbReference>
<gene>
    <name evidence="5" type="primary">ahcY</name>
    <name evidence="11" type="ORF">SAMN04488036_104261</name>
</gene>
<dbReference type="Gene3D" id="3.40.50.720">
    <property type="entry name" value="NAD(P)-binding Rossmann-like Domain"/>
    <property type="match status" value="1"/>
</dbReference>
<dbReference type="EC" id="3.13.2.1" evidence="5"/>
<dbReference type="EMBL" id="FOSZ01000004">
    <property type="protein sequence ID" value="SFL04546.1"/>
    <property type="molecule type" value="Genomic_DNA"/>
</dbReference>
<comment type="pathway">
    <text evidence="5 8">Amino-acid biosynthesis; L-homocysteine biosynthesis; L-homocysteine from S-adenosyl-L-homocysteine: step 1/1.</text>
</comment>
<dbReference type="HAMAP" id="MF_00563">
    <property type="entry name" value="AdoHcyase"/>
    <property type="match status" value="1"/>
</dbReference>
<feature type="binding site" evidence="5">
    <location>
        <begin position="251"/>
        <end position="256"/>
    </location>
    <ligand>
        <name>NAD(+)</name>
        <dbReference type="ChEBI" id="CHEBI:57540"/>
    </ligand>
</feature>
<comment type="subcellular location">
    <subcellularLocation>
        <location evidence="5">Cytoplasm</location>
    </subcellularLocation>
</comment>
<dbReference type="RefSeq" id="WP_093323959.1">
    <property type="nucleotide sequence ID" value="NZ_FOSZ01000004.1"/>
</dbReference>
<evidence type="ECO:0000256" key="9">
    <source>
        <dbReference type="RuleBase" id="RU004166"/>
    </source>
</evidence>
<dbReference type="OrthoDB" id="9802717at2"/>
<dbReference type="PIRSF" id="PIRSF001109">
    <property type="entry name" value="Ad_hcy_hydrolase"/>
    <property type="match status" value="1"/>
</dbReference>
<dbReference type="CDD" id="cd00401">
    <property type="entry name" value="SAHH"/>
    <property type="match status" value="1"/>
</dbReference>
<dbReference type="NCBIfam" id="TIGR00936">
    <property type="entry name" value="ahcY"/>
    <property type="match status" value="1"/>
</dbReference>
<name>A0A1I4EJC2_9RHOB</name>
<dbReference type="GO" id="GO:0004013">
    <property type="term" value="F:adenosylhomocysteinase activity"/>
    <property type="evidence" value="ECO:0007669"/>
    <property type="project" value="UniProtKB-UniRule"/>
</dbReference>
<proteinExistence type="inferred from homology"/>
<keyword evidence="3 5" id="KW-0378">Hydrolase</keyword>
<dbReference type="Gene3D" id="3.40.50.1480">
    <property type="entry name" value="Adenosylhomocysteinase-like"/>
    <property type="match status" value="1"/>
</dbReference>
<evidence type="ECO:0000256" key="8">
    <source>
        <dbReference type="RuleBase" id="RU000548"/>
    </source>
</evidence>
<dbReference type="InterPro" id="IPR000043">
    <property type="entry name" value="Adenosylhomocysteinase-like"/>
</dbReference>
<feature type="binding site" evidence="5 7">
    <location>
        <begin position="188"/>
        <end position="190"/>
    </location>
    <ligand>
        <name>NAD(+)</name>
        <dbReference type="ChEBI" id="CHEBI:57540"/>
    </ligand>
</feature>
<dbReference type="SUPFAM" id="SSF52283">
    <property type="entry name" value="Formate/glycerate dehydrogenase catalytic domain-like"/>
    <property type="match status" value="1"/>
</dbReference>
<evidence type="ECO:0000256" key="3">
    <source>
        <dbReference type="ARBA" id="ARBA00022801"/>
    </source>
</evidence>
<dbReference type="GO" id="GO:0005829">
    <property type="term" value="C:cytosol"/>
    <property type="evidence" value="ECO:0007669"/>
    <property type="project" value="TreeGrafter"/>
</dbReference>
<feature type="binding site" evidence="5 6">
    <location>
        <position position="55"/>
    </location>
    <ligand>
        <name>substrate</name>
    </ligand>
</feature>
<dbReference type="NCBIfam" id="NF004005">
    <property type="entry name" value="PRK05476.2-3"/>
    <property type="match status" value="1"/>
</dbReference>
<comment type="function">
    <text evidence="5">May play a key role in the regulation of the intracellular concentration of adenosylhomocysteine.</text>
</comment>
<evidence type="ECO:0000256" key="7">
    <source>
        <dbReference type="PIRSR" id="PIRSR001109-2"/>
    </source>
</evidence>
<comment type="similarity">
    <text evidence="1 5 9">Belongs to the adenosylhomocysteinase family.</text>
</comment>
<keyword evidence="4 5" id="KW-0520">NAD</keyword>
<evidence type="ECO:0000256" key="1">
    <source>
        <dbReference type="ARBA" id="ARBA00007122"/>
    </source>
</evidence>
<dbReference type="SMART" id="SM00997">
    <property type="entry name" value="AdoHcyase_NAD"/>
    <property type="match status" value="1"/>
</dbReference>
<dbReference type="GO" id="GO:0071269">
    <property type="term" value="P:L-homocysteine biosynthetic process"/>
    <property type="evidence" value="ECO:0007669"/>
    <property type="project" value="UniProtKB-UniRule"/>
</dbReference>
<reference evidence="12" key="1">
    <citation type="submission" date="2016-10" db="EMBL/GenBank/DDBJ databases">
        <authorList>
            <person name="Varghese N."/>
            <person name="Submissions S."/>
        </authorList>
    </citation>
    <scope>NUCLEOTIDE SEQUENCE [LARGE SCALE GENOMIC DNA]</scope>
    <source>
        <strain evidence="12">DSM 28453</strain>
    </source>
</reference>
<feature type="binding site" evidence="5 6">
    <location>
        <position position="187"/>
    </location>
    <ligand>
        <name>substrate</name>
    </ligand>
</feature>
<keyword evidence="12" id="KW-1185">Reference proteome</keyword>
<dbReference type="FunFam" id="3.40.50.720:FF:000004">
    <property type="entry name" value="Adenosylhomocysteinase"/>
    <property type="match status" value="1"/>
</dbReference>
<evidence type="ECO:0000313" key="12">
    <source>
        <dbReference type="Proteomes" id="UP000198851"/>
    </source>
</evidence>
<feature type="binding site" evidence="5 6">
    <location>
        <position position="217"/>
    </location>
    <ligand>
        <name>substrate</name>
    </ligand>
</feature>
<evidence type="ECO:0000256" key="6">
    <source>
        <dbReference type="PIRSR" id="PIRSR001109-1"/>
    </source>
</evidence>
<dbReference type="GO" id="GO:0006730">
    <property type="term" value="P:one-carbon metabolic process"/>
    <property type="evidence" value="ECO:0007669"/>
    <property type="project" value="UniProtKB-UniRule"/>
</dbReference>
<feature type="domain" description="S-adenosyl-L-homocysteine hydrolase NAD binding" evidence="10">
    <location>
        <begin position="222"/>
        <end position="380"/>
    </location>
</feature>
<feature type="binding site" evidence="5 6">
    <location>
        <position position="221"/>
    </location>
    <ligand>
        <name>substrate</name>
    </ligand>
</feature>
<feature type="binding site" evidence="5 7">
    <location>
        <begin position="329"/>
        <end position="331"/>
    </location>
    <ligand>
        <name>NAD(+)</name>
        <dbReference type="ChEBI" id="CHEBI:57540"/>
    </ligand>
</feature>
<feature type="binding site" evidence="5">
    <location>
        <position position="308"/>
    </location>
    <ligand>
        <name>NAD(+)</name>
        <dbReference type="ChEBI" id="CHEBI:57540"/>
    </ligand>
</feature>
<dbReference type="SMART" id="SM00996">
    <property type="entry name" value="AdoHcyase"/>
    <property type="match status" value="1"/>
</dbReference>
<protein>
    <recommendedName>
        <fullName evidence="5">Adenosylhomocysteinase</fullName>
        <ecNumber evidence="5">3.13.2.1</ecNumber>
    </recommendedName>
    <alternativeName>
        <fullName evidence="5">S-adenosyl-L-homocysteine hydrolase</fullName>
        <shortName evidence="5">AdoHcyase</shortName>
    </alternativeName>
</protein>
<feature type="binding site" evidence="5 6">
    <location>
        <position position="128"/>
    </location>
    <ligand>
        <name>substrate</name>
    </ligand>
</feature>
<dbReference type="GO" id="GO:0033353">
    <property type="term" value="P:S-adenosylmethionine cycle"/>
    <property type="evidence" value="ECO:0007669"/>
    <property type="project" value="TreeGrafter"/>
</dbReference>
<organism evidence="11 12">
    <name type="scientific">Shimia haliotis</name>
    <dbReference type="NCBI Taxonomy" id="1280847"/>
    <lineage>
        <taxon>Bacteria</taxon>
        <taxon>Pseudomonadati</taxon>
        <taxon>Pseudomonadota</taxon>
        <taxon>Alphaproteobacteria</taxon>
        <taxon>Rhodobacterales</taxon>
        <taxon>Roseobacteraceae</taxon>
    </lineage>
</organism>
<sequence length="460" mass="50020">MATDYIVKDISLADFGRKELDIAETEMPGLMALREEFGESKPLAGARIVGSLHMTIQTACLIETLVALGADVRWASCNIFSTQDHAAAAIAASGVPVFAIKGQSLEEHWDYLDKSFLFPEGPNMILDDGGDATLYVLLGAKAEAGEDLGVATSEEEEAIHAQIKKRMAESPGWFTKTREAIMGVSEETTTGVHRLYDLHKKGELPFPAINVNDSVTKSKFDNKYGCKESLVDGIRRATDTMMAGKVAVVCGYGDVGKGSAASLAGAGARVKVTEADPICALQAAMDGFEVVLLEESLDADIFITTTGNKDVIRIEHMREMKDMAIVGNIGHFDNEIQVASLKNHKWTNIKEQVDMIEMPNGNRLILLSEGRLLNLGNATGHPSFVMSASFTNQVLAQIELFTKGEQYNNEVYILPKHLDEKVAALHLAKVGAKLSKLTPEQAAYIGVTPEGPFKPEHYRY</sequence>
<feature type="binding site" evidence="5">
    <location>
        <position position="222"/>
    </location>
    <ligand>
        <name>NAD(+)</name>
        <dbReference type="ChEBI" id="CHEBI:57540"/>
    </ligand>
</feature>
<keyword evidence="2 5" id="KW-0554">One-carbon metabolism</keyword>
<dbReference type="UniPathway" id="UPA00314">
    <property type="reaction ID" value="UER00076"/>
</dbReference>
<dbReference type="InterPro" id="IPR042172">
    <property type="entry name" value="Adenosylhomocyst_ase-like_sf"/>
</dbReference>
<dbReference type="PROSITE" id="PS00739">
    <property type="entry name" value="ADOHCYASE_2"/>
    <property type="match status" value="1"/>
</dbReference>
<evidence type="ECO:0000313" key="11">
    <source>
        <dbReference type="EMBL" id="SFL04546.1"/>
    </source>
</evidence>
<dbReference type="Pfam" id="PF05221">
    <property type="entry name" value="AdoHcyase"/>
    <property type="match status" value="1"/>
</dbReference>
<accession>A0A1I4EJC2</accession>
<evidence type="ECO:0000256" key="5">
    <source>
        <dbReference type="HAMAP-Rule" id="MF_00563"/>
    </source>
</evidence>
<dbReference type="PROSITE" id="PS00738">
    <property type="entry name" value="ADOHCYASE_1"/>
    <property type="match status" value="1"/>
</dbReference>
<feature type="binding site" evidence="5 7">
    <location>
        <position position="274"/>
    </location>
    <ligand>
        <name>NAD(+)</name>
        <dbReference type="ChEBI" id="CHEBI:57540"/>
    </ligand>
</feature>
<dbReference type="STRING" id="1280847.SAMN04488036_104261"/>
<dbReference type="InterPro" id="IPR020082">
    <property type="entry name" value="S-Ado-L-homoCys_hydrolase_CS"/>
</dbReference>
<feature type="binding site" evidence="7">
    <location>
        <position position="381"/>
    </location>
    <ligand>
        <name>NAD(+)</name>
        <dbReference type="ChEBI" id="CHEBI:57540"/>
    </ligand>
</feature>
<dbReference type="Pfam" id="PF00670">
    <property type="entry name" value="AdoHcyase_NAD"/>
    <property type="match status" value="1"/>
</dbReference>
<dbReference type="InterPro" id="IPR015878">
    <property type="entry name" value="Ado_hCys_hydrolase_NAD-bd"/>
</dbReference>
<comment type="catalytic activity">
    <reaction evidence="5 8">
        <text>S-adenosyl-L-homocysteine + H2O = L-homocysteine + adenosine</text>
        <dbReference type="Rhea" id="RHEA:21708"/>
        <dbReference type="ChEBI" id="CHEBI:15377"/>
        <dbReference type="ChEBI" id="CHEBI:16335"/>
        <dbReference type="ChEBI" id="CHEBI:57856"/>
        <dbReference type="ChEBI" id="CHEBI:58199"/>
        <dbReference type="EC" id="3.13.2.1"/>
    </reaction>
</comment>
<comment type="cofactor">
    <cofactor evidence="5 7 8">
        <name>NAD(+)</name>
        <dbReference type="ChEBI" id="CHEBI:57540"/>
    </cofactor>
    <text evidence="5 7 8">Binds 1 NAD(+) per subunit.</text>
</comment>
<evidence type="ECO:0000259" key="10">
    <source>
        <dbReference type="SMART" id="SM00997"/>
    </source>
</evidence>
<evidence type="ECO:0000256" key="2">
    <source>
        <dbReference type="ARBA" id="ARBA00022563"/>
    </source>
</evidence>
<dbReference type="SUPFAM" id="SSF51735">
    <property type="entry name" value="NAD(P)-binding Rossmann-fold domains"/>
    <property type="match status" value="1"/>
</dbReference>
<dbReference type="AlphaFoldDB" id="A0A1I4EJC2"/>